<accession>Q2NT95</accession>
<evidence type="ECO:0000313" key="1">
    <source>
        <dbReference type="EMBL" id="BAE74630.1"/>
    </source>
</evidence>
<reference evidence="1 3" key="1">
    <citation type="journal article" date="2006" name="Genome Res.">
        <title>Massive genome erosion and functional adaptations provide insights into the symbiotic lifestyle of Sodalis glossinidius in the tsetse host.</title>
        <authorList>
            <person name="Toh H."/>
            <person name="Weiss B.L."/>
            <person name="Perkin S.A.H."/>
            <person name="Yamashita A."/>
            <person name="Oshima K."/>
            <person name="Hattori M."/>
            <person name="Aksoy S."/>
        </authorList>
    </citation>
    <scope>NUCLEOTIDE SEQUENCE [LARGE SCALE GENOMIC DNA]</scope>
    <source>
        <strain evidence="3">morsitans</strain>
        <strain evidence="1">Morsitans</strain>
    </source>
</reference>
<dbReference type="HOGENOM" id="CLU_086625_0_0_6"/>
<dbReference type="EMBL" id="LN854557">
    <property type="protein sequence ID" value="CRL45365.1"/>
    <property type="molecule type" value="Genomic_DNA"/>
</dbReference>
<dbReference type="OrthoDB" id="7031937at2"/>
<proteinExistence type="predicted"/>
<dbReference type="eggNOG" id="ENOG50333I4">
    <property type="taxonomic scope" value="Bacteria"/>
</dbReference>
<sequence length="264" mass="27454">MAFVNRNRLNINAATLFNALGGGSPLSIINSIVGASYRILKHKTSENALGFDGVVALQPTKGASILTAPVAQGQYGAFNKIQSPGKLTVRVAINGFTGYAGSIPNLANLTLTSQSDILAAIDDMIANTDLYDIETPKETFVSYDLVGKDYSVTARNGVTLLVVDLFFQEVIQATEVVLSSPATRNRPAANATAKSASAVTESVPGNTRSVSLDTVKAVPRSGQPVPAPGNTRALKTVGQSPQAVGSATGNALRQDIHAIAQGLF</sequence>
<gene>
    <name evidence="1" type="ordered locus">SG1355</name>
    <name evidence="2" type="ORF">SGGMMB4_03027</name>
</gene>
<dbReference type="AlphaFoldDB" id="Q2NT95"/>
<dbReference type="STRING" id="343509.SG1355"/>
<reference evidence="2 4" key="2">
    <citation type="submission" date="2015-05" db="EMBL/GenBank/DDBJ databases">
        <authorList>
            <person name="Goodhead I."/>
        </authorList>
    </citation>
    <scope>NUCLEOTIDE SEQUENCE [LARGE SCALE GENOMIC DNA]</scope>
    <source>
        <strain evidence="2">B4</strain>
        <strain evidence="4">morsitans</strain>
    </source>
</reference>
<dbReference type="BioCyc" id="SGLO343509:SGP1_RS11925-MONOMER"/>
<organism evidence="1 3">
    <name type="scientific">Sodalis glossinidius (strain morsitans)</name>
    <dbReference type="NCBI Taxonomy" id="343509"/>
    <lineage>
        <taxon>Bacteria</taxon>
        <taxon>Pseudomonadati</taxon>
        <taxon>Pseudomonadota</taxon>
        <taxon>Gammaproteobacteria</taxon>
        <taxon>Enterobacterales</taxon>
        <taxon>Bruguierivoracaceae</taxon>
        <taxon>Sodalis</taxon>
    </lineage>
</organism>
<protein>
    <submittedName>
        <fullName evidence="1">Uncharacterized protein</fullName>
    </submittedName>
</protein>
<keyword evidence="3" id="KW-1185">Reference proteome</keyword>
<dbReference type="EMBL" id="AP008232">
    <property type="protein sequence ID" value="BAE74630.1"/>
    <property type="molecule type" value="Genomic_DNA"/>
</dbReference>
<name>Q2NT95_SODGM</name>
<evidence type="ECO:0000313" key="3">
    <source>
        <dbReference type="Proteomes" id="UP000001932"/>
    </source>
</evidence>
<dbReference type="KEGG" id="sgl:SG1355"/>
<dbReference type="Proteomes" id="UP000001932">
    <property type="component" value="Chromosome"/>
</dbReference>
<dbReference type="RefSeq" id="WP_011411183.1">
    <property type="nucleotide sequence ID" value="NC_007712.1"/>
</dbReference>
<evidence type="ECO:0000313" key="2">
    <source>
        <dbReference type="EMBL" id="CRL45365.1"/>
    </source>
</evidence>
<evidence type="ECO:0000313" key="4">
    <source>
        <dbReference type="Proteomes" id="UP000245838"/>
    </source>
</evidence>
<dbReference type="Proteomes" id="UP000245838">
    <property type="component" value="Chromosome sggmmb4_Chromosome"/>
</dbReference>